<comment type="caution">
    <text evidence="1">The sequence shown here is derived from an EMBL/GenBank/DDBJ whole genome shotgun (WGS) entry which is preliminary data.</text>
</comment>
<sequence length="173" mass="18138">MPPVPCRECQGITQPRVWSAPHTVSCRQLWARRGAGTGDSLSCPSLLPEGKTQQSLLQGGFQMGAMVPQGQTAVPTGVAPLTLTREPPVSQVAPSCTLKAVGRGSQQTGEWTAGVTWLDGASSRAAVRLQRGCAASVFLPRPCWARTAELCGECEDSFPILGPSAQSACTQGF</sequence>
<dbReference type="InParanoid" id="A0A7J8F9U3"/>
<dbReference type="AlphaFoldDB" id="A0A7J8F9U3"/>
<reference evidence="1 2" key="1">
    <citation type="journal article" date="2020" name="Nature">
        <title>Six reference-quality genomes reveal evolution of bat adaptations.</title>
        <authorList>
            <person name="Jebb D."/>
            <person name="Huang Z."/>
            <person name="Pippel M."/>
            <person name="Hughes G.M."/>
            <person name="Lavrichenko K."/>
            <person name="Devanna P."/>
            <person name="Winkler S."/>
            <person name="Jermiin L.S."/>
            <person name="Skirmuntt E.C."/>
            <person name="Katzourakis A."/>
            <person name="Burkitt-Gray L."/>
            <person name="Ray D.A."/>
            <person name="Sullivan K.A.M."/>
            <person name="Roscito J.G."/>
            <person name="Kirilenko B.M."/>
            <person name="Davalos L.M."/>
            <person name="Corthals A.P."/>
            <person name="Power M.L."/>
            <person name="Jones G."/>
            <person name="Ransome R.D."/>
            <person name="Dechmann D.K.N."/>
            <person name="Locatelli A.G."/>
            <person name="Puechmaille S.J."/>
            <person name="Fedrigo O."/>
            <person name="Jarvis E.D."/>
            <person name="Hiller M."/>
            <person name="Vernes S.C."/>
            <person name="Myers E.W."/>
            <person name="Teeling E.C."/>
        </authorList>
    </citation>
    <scope>NUCLEOTIDE SEQUENCE [LARGE SCALE GENOMIC DNA]</scope>
    <source>
        <strain evidence="1">MMolMol1</strain>
        <tissue evidence="1">Muscle</tissue>
    </source>
</reference>
<dbReference type="Proteomes" id="UP000550707">
    <property type="component" value="Unassembled WGS sequence"/>
</dbReference>
<proteinExistence type="predicted"/>
<name>A0A7J8F9U3_MOLMO</name>
<keyword evidence="2" id="KW-1185">Reference proteome</keyword>
<organism evidence="1 2">
    <name type="scientific">Molossus molossus</name>
    <name type="common">Pallas' mastiff bat</name>
    <name type="synonym">Vespertilio molossus</name>
    <dbReference type="NCBI Taxonomy" id="27622"/>
    <lineage>
        <taxon>Eukaryota</taxon>
        <taxon>Metazoa</taxon>
        <taxon>Chordata</taxon>
        <taxon>Craniata</taxon>
        <taxon>Vertebrata</taxon>
        <taxon>Euteleostomi</taxon>
        <taxon>Mammalia</taxon>
        <taxon>Eutheria</taxon>
        <taxon>Laurasiatheria</taxon>
        <taxon>Chiroptera</taxon>
        <taxon>Yangochiroptera</taxon>
        <taxon>Molossidae</taxon>
        <taxon>Molossus</taxon>
    </lineage>
</organism>
<protein>
    <submittedName>
        <fullName evidence="1">Uncharacterized protein</fullName>
    </submittedName>
</protein>
<evidence type="ECO:0000313" key="2">
    <source>
        <dbReference type="Proteomes" id="UP000550707"/>
    </source>
</evidence>
<gene>
    <name evidence="1" type="ORF">HJG59_008464</name>
</gene>
<dbReference type="EMBL" id="JACASF010000012">
    <property type="protein sequence ID" value="KAF6444149.1"/>
    <property type="molecule type" value="Genomic_DNA"/>
</dbReference>
<evidence type="ECO:0000313" key="1">
    <source>
        <dbReference type="EMBL" id="KAF6444149.1"/>
    </source>
</evidence>
<accession>A0A7J8F9U3</accession>